<sequence length="601" mass="66609">MALPPLLTLRDIRLGFGGHPLFQGVELAVGKGDRVCLVGRNGSGKSTLLKVIAGMVDAESGEIFVQPGTRIAYLPQEPDLSGFATAHDYVAAGLGPEQLHDYHTVDIILDDLQVRPDADPAAMSGGEKRRAAIARLLVSQPDVMLMDEPTNHLDLPTIQWLEEYLSNTRSGFILISHDRAFLNRLTRTTLWLDRGVVRRLEAGFKEFEGWSQGILEQEAVETAKFDKFLEQEVTWSKKGIEARRTRNMGRMRRLQELRSERAQMIARTGLVKMESDSGQTSGKLVIEAEGIAKTYGDRVILAPFSTRILRGDRVGIIGPNGAGKSTLLRMLMGQEAPDSGTVKLGTNLTTVYLDQSRSALDPAKTIWDTLADTGGDSINVRGHLRHVVGYMRDFLFDERQARSPVGSLSGGERNRLLLAKALARPSNFLILDEPTNDLDMETLDLLQDMLGDYDGTLLLVSHDRDFLDRVVTSSIVFEGDGVVREYPGGYSDYEIQRPKVQAPAKVKDEAKAEAPKEKPKGKSVKLSYKQQRFLDEFPKLMERLEKESAALEKKLADDGFYARDPQGFAKAVEGLEALKAEQAAAEEQWLDIEMLKEELGG</sequence>
<keyword evidence="2 11" id="KW-0677">Repeat</keyword>
<keyword evidence="11" id="KW-0175">Coiled coil</keyword>
<dbReference type="GO" id="GO:0005737">
    <property type="term" value="C:cytoplasm"/>
    <property type="evidence" value="ECO:0007669"/>
    <property type="project" value="UniProtKB-SubCell"/>
</dbReference>
<name>A0A7W9ZIA5_NOVIT</name>
<evidence type="ECO:0000256" key="12">
    <source>
        <dbReference type="SAM" id="MobiDB-lite"/>
    </source>
</evidence>
<evidence type="ECO:0000256" key="8">
    <source>
        <dbReference type="ARBA" id="ARBA00023204"/>
    </source>
</evidence>
<evidence type="ECO:0000256" key="1">
    <source>
        <dbReference type="ARBA" id="ARBA00022490"/>
    </source>
</evidence>
<evidence type="ECO:0000256" key="5">
    <source>
        <dbReference type="ARBA" id="ARBA00022801"/>
    </source>
</evidence>
<dbReference type="InterPro" id="IPR003439">
    <property type="entry name" value="ABC_transporter-like_ATP-bd"/>
</dbReference>
<keyword evidence="8 11" id="KW-0234">DNA repair</keyword>
<dbReference type="InterPro" id="IPR043686">
    <property type="entry name" value="Uup"/>
</dbReference>
<protein>
    <recommendedName>
        <fullName evidence="11">ATP-binding protein Uup</fullName>
        <ecNumber evidence="11">3.6.1.-</ecNumber>
    </recommendedName>
</protein>
<comment type="function">
    <text evidence="11">Probably plays a role in ribosome assembly or function. May be involved in resolution of branched DNA intermediates that result from template switching in postreplication gaps. Binds DNA and has ATPase activity.</text>
</comment>
<dbReference type="Gene3D" id="1.10.287.380">
    <property type="entry name" value="Valyl-tRNA synthetase, C-terminal domain"/>
    <property type="match status" value="1"/>
</dbReference>
<dbReference type="GO" id="GO:0006281">
    <property type="term" value="P:DNA repair"/>
    <property type="evidence" value="ECO:0007669"/>
    <property type="project" value="UniProtKB-KW"/>
</dbReference>
<dbReference type="Pfam" id="PF16326">
    <property type="entry name" value="ABC_tran_CTD"/>
    <property type="match status" value="1"/>
</dbReference>
<keyword evidence="7 11" id="KW-0238">DNA-binding</keyword>
<dbReference type="PANTHER" id="PTHR42855:SF1">
    <property type="entry name" value="ABC TRANSPORTER DOMAIN-CONTAINING PROTEIN"/>
    <property type="match status" value="1"/>
</dbReference>
<keyword evidence="6 11" id="KW-0067">ATP-binding</keyword>
<dbReference type="InterPro" id="IPR037118">
    <property type="entry name" value="Val-tRNA_synth_C_sf"/>
</dbReference>
<accession>A0A7W9ZIA5</accession>
<dbReference type="Gene3D" id="3.40.50.300">
    <property type="entry name" value="P-loop containing nucleotide triphosphate hydrolases"/>
    <property type="match status" value="2"/>
</dbReference>
<evidence type="ECO:0000256" key="4">
    <source>
        <dbReference type="ARBA" id="ARBA00022763"/>
    </source>
</evidence>
<dbReference type="RefSeq" id="WP_184265193.1">
    <property type="nucleotide sequence ID" value="NZ_JACIIX010000015.1"/>
</dbReference>
<feature type="domain" description="ABC transporter" evidence="13">
    <location>
        <begin position="286"/>
        <end position="504"/>
    </location>
</feature>
<evidence type="ECO:0000256" key="7">
    <source>
        <dbReference type="ARBA" id="ARBA00023125"/>
    </source>
</evidence>
<comment type="caution">
    <text evidence="14">The sequence shown here is derived from an EMBL/GenBank/DDBJ whole genome shotgun (WGS) entry which is preliminary data.</text>
</comment>
<dbReference type="Pfam" id="PF00005">
    <property type="entry name" value="ABC_tran"/>
    <property type="match status" value="2"/>
</dbReference>
<evidence type="ECO:0000256" key="2">
    <source>
        <dbReference type="ARBA" id="ARBA00022737"/>
    </source>
</evidence>
<keyword evidence="15" id="KW-1185">Reference proteome</keyword>
<gene>
    <name evidence="11" type="primary">uup</name>
    <name evidence="14" type="ORF">FHS48_003407</name>
</gene>
<proteinExistence type="inferred from homology"/>
<comment type="similarity">
    <text evidence="10 11">Belongs to the ABC transporter superfamily. ABCF family. Uup subfamily.</text>
</comment>
<dbReference type="HAMAP" id="MF_00848">
    <property type="entry name" value="Uup"/>
    <property type="match status" value="1"/>
</dbReference>
<dbReference type="SUPFAM" id="SSF52540">
    <property type="entry name" value="P-loop containing nucleoside triphosphate hydrolases"/>
    <property type="match status" value="2"/>
</dbReference>
<dbReference type="SMART" id="SM00382">
    <property type="entry name" value="AAA"/>
    <property type="match status" value="2"/>
</dbReference>
<dbReference type="InterPro" id="IPR017871">
    <property type="entry name" value="ABC_transporter-like_CS"/>
</dbReference>
<dbReference type="GO" id="GO:0043022">
    <property type="term" value="F:ribosome binding"/>
    <property type="evidence" value="ECO:0007669"/>
    <property type="project" value="UniProtKB-UniRule"/>
</dbReference>
<dbReference type="AlphaFoldDB" id="A0A7W9ZIA5"/>
<evidence type="ECO:0000256" key="6">
    <source>
        <dbReference type="ARBA" id="ARBA00022840"/>
    </source>
</evidence>
<feature type="binding site" evidence="11">
    <location>
        <begin position="39"/>
        <end position="46"/>
    </location>
    <ligand>
        <name>ATP</name>
        <dbReference type="ChEBI" id="CHEBI:30616"/>
        <label>1</label>
    </ligand>
</feature>
<dbReference type="FunFam" id="3.40.50.300:FF:000309">
    <property type="entry name" value="ABC transporter ATP-binding protein"/>
    <property type="match status" value="1"/>
</dbReference>
<organism evidence="14 15">
    <name type="scientific">Novispirillum itersonii</name>
    <name type="common">Aquaspirillum itersonii</name>
    <dbReference type="NCBI Taxonomy" id="189"/>
    <lineage>
        <taxon>Bacteria</taxon>
        <taxon>Pseudomonadati</taxon>
        <taxon>Pseudomonadota</taxon>
        <taxon>Alphaproteobacteria</taxon>
        <taxon>Rhodospirillales</taxon>
        <taxon>Novispirillaceae</taxon>
        <taxon>Novispirillum</taxon>
    </lineage>
</organism>
<keyword evidence="4 11" id="KW-0227">DNA damage</keyword>
<evidence type="ECO:0000256" key="10">
    <source>
        <dbReference type="ARBA" id="ARBA00061478"/>
    </source>
</evidence>
<evidence type="ECO:0000313" key="14">
    <source>
        <dbReference type="EMBL" id="MBB6211961.1"/>
    </source>
</evidence>
<dbReference type="GO" id="GO:0005524">
    <property type="term" value="F:ATP binding"/>
    <property type="evidence" value="ECO:0007669"/>
    <property type="project" value="UniProtKB-UniRule"/>
</dbReference>
<feature type="coiled-coil region" evidence="11">
    <location>
        <begin position="534"/>
        <end position="588"/>
    </location>
</feature>
<evidence type="ECO:0000259" key="13">
    <source>
        <dbReference type="PROSITE" id="PS50893"/>
    </source>
</evidence>
<feature type="compositionally biased region" description="Basic and acidic residues" evidence="12">
    <location>
        <begin position="505"/>
        <end position="520"/>
    </location>
</feature>
<keyword evidence="5 11" id="KW-0378">Hydrolase</keyword>
<feature type="domain" description="ABC transporter" evidence="13">
    <location>
        <begin position="7"/>
        <end position="219"/>
    </location>
</feature>
<dbReference type="PANTHER" id="PTHR42855">
    <property type="entry name" value="ABC TRANSPORTER ATP-BINDING SUBUNIT"/>
    <property type="match status" value="1"/>
</dbReference>
<dbReference type="Proteomes" id="UP000544872">
    <property type="component" value="Unassembled WGS sequence"/>
</dbReference>
<keyword evidence="1 11" id="KW-0963">Cytoplasm</keyword>
<dbReference type="EC" id="3.6.1.-" evidence="11"/>
<reference evidence="14 15" key="1">
    <citation type="submission" date="2020-08" db="EMBL/GenBank/DDBJ databases">
        <title>Genomic Encyclopedia of Type Strains, Phase IV (KMG-IV): sequencing the most valuable type-strain genomes for metagenomic binning, comparative biology and taxonomic classification.</title>
        <authorList>
            <person name="Goeker M."/>
        </authorList>
    </citation>
    <scope>NUCLEOTIDE SEQUENCE [LARGE SCALE GENOMIC DNA]</scope>
    <source>
        <strain evidence="14 15">DSM 11590</strain>
    </source>
</reference>
<dbReference type="GO" id="GO:0016887">
    <property type="term" value="F:ATP hydrolysis activity"/>
    <property type="evidence" value="ECO:0007669"/>
    <property type="project" value="UniProtKB-UniRule"/>
</dbReference>
<dbReference type="CDD" id="cd03221">
    <property type="entry name" value="ABCF_EF-3"/>
    <property type="match status" value="2"/>
</dbReference>
<dbReference type="GO" id="GO:0003677">
    <property type="term" value="F:DNA binding"/>
    <property type="evidence" value="ECO:0007669"/>
    <property type="project" value="UniProtKB-UniRule"/>
</dbReference>
<dbReference type="InterPro" id="IPR032524">
    <property type="entry name" value="ABC_tran_C"/>
</dbReference>
<dbReference type="EMBL" id="JACIIX010000015">
    <property type="protein sequence ID" value="MBB6211961.1"/>
    <property type="molecule type" value="Genomic_DNA"/>
</dbReference>
<evidence type="ECO:0000256" key="3">
    <source>
        <dbReference type="ARBA" id="ARBA00022741"/>
    </source>
</evidence>
<evidence type="ECO:0000256" key="9">
    <source>
        <dbReference type="ARBA" id="ARBA00049360"/>
    </source>
</evidence>
<comment type="subcellular location">
    <subcellularLocation>
        <location evidence="11">Cytoplasm</location>
    </subcellularLocation>
    <text evidence="11">Associates with ribosomes.</text>
</comment>
<dbReference type="InterPro" id="IPR027417">
    <property type="entry name" value="P-loop_NTPase"/>
</dbReference>
<dbReference type="InterPro" id="IPR003593">
    <property type="entry name" value="AAA+_ATPase"/>
</dbReference>
<feature type="binding site" evidence="11">
    <location>
        <begin position="318"/>
        <end position="325"/>
    </location>
    <ligand>
        <name>ATP</name>
        <dbReference type="ChEBI" id="CHEBI:30616"/>
        <label>2</label>
    </ligand>
</feature>
<keyword evidence="3 11" id="KW-0547">Nucleotide-binding</keyword>
<dbReference type="InterPro" id="IPR051309">
    <property type="entry name" value="ABCF_ATPase"/>
</dbReference>
<evidence type="ECO:0000256" key="11">
    <source>
        <dbReference type="HAMAP-Rule" id="MF_00848"/>
    </source>
</evidence>
<dbReference type="PROSITE" id="PS50893">
    <property type="entry name" value="ABC_TRANSPORTER_2"/>
    <property type="match status" value="2"/>
</dbReference>
<evidence type="ECO:0000313" key="15">
    <source>
        <dbReference type="Proteomes" id="UP000544872"/>
    </source>
</evidence>
<comment type="catalytic activity">
    <reaction evidence="9 11">
        <text>ATP + H2O = ADP + phosphate + H(+)</text>
        <dbReference type="Rhea" id="RHEA:13065"/>
        <dbReference type="ChEBI" id="CHEBI:15377"/>
        <dbReference type="ChEBI" id="CHEBI:15378"/>
        <dbReference type="ChEBI" id="CHEBI:30616"/>
        <dbReference type="ChEBI" id="CHEBI:43474"/>
        <dbReference type="ChEBI" id="CHEBI:456216"/>
    </reaction>
</comment>
<dbReference type="PROSITE" id="PS00211">
    <property type="entry name" value="ABC_TRANSPORTER_1"/>
    <property type="match status" value="2"/>
</dbReference>
<feature type="region of interest" description="Disordered" evidence="12">
    <location>
        <begin position="501"/>
        <end position="523"/>
    </location>
</feature>